<proteinExistence type="predicted"/>
<evidence type="ECO:0000256" key="1">
    <source>
        <dbReference type="ARBA" id="ARBA00001947"/>
    </source>
</evidence>
<dbReference type="RefSeq" id="WP_027889315.1">
    <property type="nucleotide sequence ID" value="NZ_CALXYH010000040.1"/>
</dbReference>
<feature type="domain" description="Metallo-beta-lactamase" evidence="5">
    <location>
        <begin position="21"/>
        <end position="239"/>
    </location>
</feature>
<dbReference type="GeneID" id="78508193"/>
<dbReference type="InterPro" id="IPR041712">
    <property type="entry name" value="DHPS-like_MBL-fold"/>
</dbReference>
<dbReference type="EMBL" id="LT906446">
    <property type="protein sequence ID" value="SNU95878.1"/>
    <property type="molecule type" value="Genomic_DNA"/>
</dbReference>
<evidence type="ECO:0000313" key="6">
    <source>
        <dbReference type="EMBL" id="SNU95878.1"/>
    </source>
</evidence>
<dbReference type="CDD" id="cd07713">
    <property type="entry name" value="DHPS-like_MBL-fold"/>
    <property type="match status" value="1"/>
</dbReference>
<dbReference type="GO" id="GO:0017001">
    <property type="term" value="P:antibiotic catabolic process"/>
    <property type="evidence" value="ECO:0007669"/>
    <property type="project" value="InterPro"/>
</dbReference>
<dbReference type="GO" id="GO:0016740">
    <property type="term" value="F:transferase activity"/>
    <property type="evidence" value="ECO:0007669"/>
    <property type="project" value="TreeGrafter"/>
</dbReference>
<organism evidence="6 7">
    <name type="scientific">Megamonas hypermegale</name>
    <dbReference type="NCBI Taxonomy" id="158847"/>
    <lineage>
        <taxon>Bacteria</taxon>
        <taxon>Bacillati</taxon>
        <taxon>Bacillota</taxon>
        <taxon>Negativicutes</taxon>
        <taxon>Selenomonadales</taxon>
        <taxon>Selenomonadaceae</taxon>
        <taxon>Megamonas</taxon>
    </lineage>
</organism>
<accession>A0A239TFB4</accession>
<dbReference type="InterPro" id="IPR001279">
    <property type="entry name" value="Metallo-B-lactamas"/>
</dbReference>
<dbReference type="Gene3D" id="3.60.15.10">
    <property type="entry name" value="Ribonuclease Z/Hydroxyacylglutathione hydrolase-like"/>
    <property type="match status" value="1"/>
</dbReference>
<keyword evidence="7" id="KW-1185">Reference proteome</keyword>
<evidence type="ECO:0000256" key="2">
    <source>
        <dbReference type="ARBA" id="ARBA00022723"/>
    </source>
</evidence>
<dbReference type="SUPFAM" id="SSF56281">
    <property type="entry name" value="Metallo-hydrolase/oxidoreductase"/>
    <property type="match status" value="1"/>
</dbReference>
<evidence type="ECO:0000259" key="5">
    <source>
        <dbReference type="SMART" id="SM00849"/>
    </source>
</evidence>
<dbReference type="PANTHER" id="PTHR13754">
    <property type="entry name" value="METALLO-BETA-LACTAMASE SUPERFAMILY PROTEIN"/>
    <property type="match status" value="1"/>
</dbReference>
<protein>
    <submittedName>
        <fullName evidence="6">Ribonuclease Z</fullName>
    </submittedName>
</protein>
<evidence type="ECO:0000256" key="4">
    <source>
        <dbReference type="ARBA" id="ARBA00022833"/>
    </source>
</evidence>
<dbReference type="InterPro" id="IPR036866">
    <property type="entry name" value="RibonucZ/Hydroxyglut_hydro"/>
</dbReference>
<keyword evidence="4" id="KW-0862">Zinc</keyword>
<gene>
    <name evidence="6" type="ORF">SAMEA4364220_00495</name>
</gene>
<comment type="cofactor">
    <cofactor evidence="1">
        <name>Zn(2+)</name>
        <dbReference type="ChEBI" id="CHEBI:29105"/>
    </cofactor>
</comment>
<dbReference type="PROSITE" id="PS00743">
    <property type="entry name" value="BETA_LACTAMASE_B_1"/>
    <property type="match status" value="1"/>
</dbReference>
<dbReference type="GO" id="GO:0008800">
    <property type="term" value="F:beta-lactamase activity"/>
    <property type="evidence" value="ECO:0007669"/>
    <property type="project" value="InterPro"/>
</dbReference>
<dbReference type="eggNOG" id="COG1237">
    <property type="taxonomic scope" value="Bacteria"/>
</dbReference>
<evidence type="ECO:0000256" key="3">
    <source>
        <dbReference type="ARBA" id="ARBA00022801"/>
    </source>
</evidence>
<dbReference type="SMART" id="SM00849">
    <property type="entry name" value="Lactamase_B"/>
    <property type="match status" value="1"/>
</dbReference>
<dbReference type="InterPro" id="IPR052926">
    <property type="entry name" value="Metallo-beta-lactamase_dom"/>
</dbReference>
<dbReference type="PANTHER" id="PTHR13754:SF18">
    <property type="entry name" value="7,8-DIHYDROPTERIN-6-METHYL-4-(BETA-D-RIBOFURANOSYL)-AMINOBENZENE-5'-PHOSPHATE SYNTHASE"/>
    <property type="match status" value="1"/>
</dbReference>
<keyword evidence="2" id="KW-0479">Metal-binding</keyword>
<dbReference type="OrthoDB" id="9803916at2"/>
<reference evidence="6 7" key="1">
    <citation type="submission" date="2017-06" db="EMBL/GenBank/DDBJ databases">
        <authorList>
            <consortium name="Pathogen Informatics"/>
        </authorList>
    </citation>
    <scope>NUCLEOTIDE SEQUENCE [LARGE SCALE GENOMIC DNA]</scope>
    <source>
        <strain evidence="6 7">NCTC10570</strain>
    </source>
</reference>
<sequence length="266" mass="30218">MKLTVLLDNNTYIDQYFFGEPGLSYLLETDTEKILFDTGYSGIYLKNAKLMHVDLSNITHLIISHGHSDHTGGITHLLNYGLKNVQFIAHPNCFDKKRKNGKDIGSSVKPEDLESYFSLNLTKKPYWINENLVFLGEIPTIFDFERVPVGERWIDDKWVPDVNIDDSALAYKTDNGIFIITACSHSGICNIVEYAKKICNDEQILGIIGGFHLLKNDAKLQKTIEYLAKQNIPTLYPAHCVCLEAKIEMSKRLNIKEVATNFKLTI</sequence>
<dbReference type="InterPro" id="IPR001018">
    <property type="entry name" value="Beta-lactamase_class-B_CS"/>
</dbReference>
<dbReference type="GO" id="GO:0008270">
    <property type="term" value="F:zinc ion binding"/>
    <property type="evidence" value="ECO:0007669"/>
    <property type="project" value="InterPro"/>
</dbReference>
<name>A0A239TFB4_9FIRM</name>
<dbReference type="Proteomes" id="UP000215383">
    <property type="component" value="Chromosome 1"/>
</dbReference>
<dbReference type="AlphaFoldDB" id="A0A239TFB4"/>
<keyword evidence="3" id="KW-0378">Hydrolase</keyword>
<evidence type="ECO:0000313" key="7">
    <source>
        <dbReference type="Proteomes" id="UP000215383"/>
    </source>
</evidence>
<dbReference type="Pfam" id="PF00753">
    <property type="entry name" value="Lactamase_B"/>
    <property type="match status" value="1"/>
</dbReference>